<gene>
    <name evidence="1" type="ORF">SDC9_66690</name>
</gene>
<accession>A0A644XX67</accession>
<reference evidence="1" key="1">
    <citation type="submission" date="2019-08" db="EMBL/GenBank/DDBJ databases">
        <authorList>
            <person name="Kucharzyk K."/>
            <person name="Murdoch R.W."/>
            <person name="Higgins S."/>
            <person name="Loffler F."/>
        </authorList>
    </citation>
    <scope>NUCLEOTIDE SEQUENCE</scope>
</reference>
<protein>
    <submittedName>
        <fullName evidence="1">Uncharacterized protein</fullName>
    </submittedName>
</protein>
<dbReference type="EMBL" id="VSSQ01003344">
    <property type="protein sequence ID" value="MPM20261.1"/>
    <property type="molecule type" value="Genomic_DNA"/>
</dbReference>
<name>A0A644XX67_9ZZZZ</name>
<proteinExistence type="predicted"/>
<comment type="caution">
    <text evidence="1">The sequence shown here is derived from an EMBL/GenBank/DDBJ whole genome shotgun (WGS) entry which is preliminary data.</text>
</comment>
<evidence type="ECO:0000313" key="1">
    <source>
        <dbReference type="EMBL" id="MPM20261.1"/>
    </source>
</evidence>
<organism evidence="1">
    <name type="scientific">bioreactor metagenome</name>
    <dbReference type="NCBI Taxonomy" id="1076179"/>
    <lineage>
        <taxon>unclassified sequences</taxon>
        <taxon>metagenomes</taxon>
        <taxon>ecological metagenomes</taxon>
    </lineage>
</organism>
<sequence>MSDDISGHLFEPVGAAHYRFFPCPFGKASLSIGQFIIFGDFFDALIHFLLICCRKFNLGQPALIIDAHGRAVFHGLLDVIDIDIIAKNRLSVAVLFFNRCAGETNKRSIGQGIAHVPGKAIDEIILAAVGFIRDYHYVAPFG</sequence>
<dbReference type="AlphaFoldDB" id="A0A644XX67"/>